<dbReference type="Pfam" id="PF00528">
    <property type="entry name" value="BPD_transp_1"/>
    <property type="match status" value="1"/>
</dbReference>
<dbReference type="Gene3D" id="1.10.3720.10">
    <property type="entry name" value="MetI-like"/>
    <property type="match status" value="1"/>
</dbReference>
<accession>A0ABQ1EKD0</accession>
<evidence type="ECO:0000259" key="8">
    <source>
        <dbReference type="PROSITE" id="PS50928"/>
    </source>
</evidence>
<keyword evidence="3" id="KW-1003">Cell membrane</keyword>
<dbReference type="PANTHER" id="PTHR43744">
    <property type="entry name" value="ABC TRANSPORTER PERMEASE PROTEIN MG189-RELATED-RELATED"/>
    <property type="match status" value="1"/>
</dbReference>
<dbReference type="PROSITE" id="PS50928">
    <property type="entry name" value="ABC_TM1"/>
    <property type="match status" value="1"/>
</dbReference>
<evidence type="ECO:0000256" key="1">
    <source>
        <dbReference type="ARBA" id="ARBA00004651"/>
    </source>
</evidence>
<evidence type="ECO:0000256" key="2">
    <source>
        <dbReference type="ARBA" id="ARBA00022448"/>
    </source>
</evidence>
<evidence type="ECO:0000256" key="3">
    <source>
        <dbReference type="ARBA" id="ARBA00022475"/>
    </source>
</evidence>
<evidence type="ECO:0000256" key="5">
    <source>
        <dbReference type="ARBA" id="ARBA00022989"/>
    </source>
</evidence>
<dbReference type="InterPro" id="IPR000515">
    <property type="entry name" value="MetI-like"/>
</dbReference>
<dbReference type="InterPro" id="IPR035906">
    <property type="entry name" value="MetI-like_sf"/>
</dbReference>
<comment type="similarity">
    <text evidence="7">Belongs to the binding-protein-dependent transport system permease family.</text>
</comment>
<dbReference type="CDD" id="cd06261">
    <property type="entry name" value="TM_PBP2"/>
    <property type="match status" value="1"/>
</dbReference>
<feature type="domain" description="ABC transmembrane type-1" evidence="8">
    <location>
        <begin position="85"/>
        <end position="281"/>
    </location>
</feature>
<organism evidence="9 10">
    <name type="scientific">Paenibacillus marchantiophytorum</name>
    <dbReference type="NCBI Taxonomy" id="1619310"/>
    <lineage>
        <taxon>Bacteria</taxon>
        <taxon>Bacillati</taxon>
        <taxon>Bacillota</taxon>
        <taxon>Bacilli</taxon>
        <taxon>Bacillales</taxon>
        <taxon>Paenibacillaceae</taxon>
        <taxon>Paenibacillus</taxon>
    </lineage>
</organism>
<feature type="transmembrane region" description="Helical" evidence="7">
    <location>
        <begin position="25"/>
        <end position="46"/>
    </location>
</feature>
<evidence type="ECO:0000313" key="9">
    <source>
        <dbReference type="EMBL" id="GFZ75678.1"/>
    </source>
</evidence>
<dbReference type="EMBL" id="BMHE01000008">
    <property type="protein sequence ID" value="GFZ75678.1"/>
    <property type="molecule type" value="Genomic_DNA"/>
</dbReference>
<dbReference type="PANTHER" id="PTHR43744:SF9">
    <property type="entry name" value="POLYGALACTURONAN_RHAMNOGALACTURONAN TRANSPORT SYSTEM PERMEASE PROTEIN YTCP"/>
    <property type="match status" value="1"/>
</dbReference>
<name>A0ABQ1EKD0_9BACL</name>
<comment type="subcellular location">
    <subcellularLocation>
        <location evidence="1 7">Cell membrane</location>
        <topology evidence="1 7">Multi-pass membrane protein</topology>
    </subcellularLocation>
</comment>
<evidence type="ECO:0000313" key="10">
    <source>
        <dbReference type="Proteomes" id="UP000615455"/>
    </source>
</evidence>
<evidence type="ECO:0000256" key="7">
    <source>
        <dbReference type="RuleBase" id="RU363032"/>
    </source>
</evidence>
<gene>
    <name evidence="9" type="primary">lplC</name>
    <name evidence="9" type="ORF">GCM10008018_20830</name>
</gene>
<dbReference type="SUPFAM" id="SSF161098">
    <property type="entry name" value="MetI-like"/>
    <property type="match status" value="1"/>
</dbReference>
<keyword evidence="5 7" id="KW-1133">Transmembrane helix</keyword>
<keyword evidence="4 7" id="KW-0812">Transmembrane</keyword>
<protein>
    <submittedName>
        <fullName evidence="9">Protein LplC</fullName>
    </submittedName>
</protein>
<feature type="transmembrane region" description="Helical" evidence="7">
    <location>
        <begin position="126"/>
        <end position="145"/>
    </location>
</feature>
<evidence type="ECO:0000256" key="6">
    <source>
        <dbReference type="ARBA" id="ARBA00023136"/>
    </source>
</evidence>
<proteinExistence type="inferred from homology"/>
<feature type="transmembrane region" description="Helical" evidence="7">
    <location>
        <begin position="157"/>
        <end position="178"/>
    </location>
</feature>
<sequence length="308" mass="34782">MVQPSPSSVSDTYIRVPNSRFRFEWFSVLNVSFLIIISLICVLPLIHIVAVSFSSSTAAAAGHVKLWPVDFTLASYKFTASREAFWQSMLVSLKRIAIGTPLNLVLTILVAFPLSKETKSFRMRMVYAWIFFITMLFHGGLIPWYSTLKQYHMLDTIWALVLPGAVPVFSVVLLLNFFREVPKELEEAAVMDGAGYWTTLWKIYVPISKPALATLALFSMVEHWNSWFDGLLLMGNPSHYPLQSYIQTIVIQQNLTNISRDEALNMALISDRTLKASQIFLGSLPIILAYPFLQKYFVKGIVLGSVKG</sequence>
<keyword evidence="10" id="KW-1185">Reference proteome</keyword>
<comment type="caution">
    <text evidence="9">The sequence shown here is derived from an EMBL/GenBank/DDBJ whole genome shotgun (WGS) entry which is preliminary data.</text>
</comment>
<keyword evidence="6 7" id="KW-0472">Membrane</keyword>
<feature type="transmembrane region" description="Helical" evidence="7">
    <location>
        <begin position="96"/>
        <end position="114"/>
    </location>
</feature>
<evidence type="ECO:0000256" key="4">
    <source>
        <dbReference type="ARBA" id="ARBA00022692"/>
    </source>
</evidence>
<keyword evidence="2 7" id="KW-0813">Transport</keyword>
<reference evidence="10" key="1">
    <citation type="journal article" date="2019" name="Int. J. Syst. Evol. Microbiol.">
        <title>The Global Catalogue of Microorganisms (GCM) 10K type strain sequencing project: providing services to taxonomists for standard genome sequencing and annotation.</title>
        <authorList>
            <consortium name="The Broad Institute Genomics Platform"/>
            <consortium name="The Broad Institute Genome Sequencing Center for Infectious Disease"/>
            <person name="Wu L."/>
            <person name="Ma J."/>
        </authorList>
    </citation>
    <scope>NUCLEOTIDE SEQUENCE [LARGE SCALE GENOMIC DNA]</scope>
    <source>
        <strain evidence="10">CGMCC 1.15043</strain>
    </source>
</reference>
<dbReference type="Proteomes" id="UP000615455">
    <property type="component" value="Unassembled WGS sequence"/>
</dbReference>